<feature type="coiled-coil region" evidence="3">
    <location>
        <begin position="73"/>
        <end position="133"/>
    </location>
</feature>
<evidence type="ECO:0000313" key="5">
    <source>
        <dbReference type="Proteomes" id="UP000235116"/>
    </source>
</evidence>
<dbReference type="AlphaFoldDB" id="A0A2K9LHH2"/>
<dbReference type="PANTHER" id="PTHR35089">
    <property type="entry name" value="CHAPERONE PROTEIN SKP"/>
    <property type="match status" value="1"/>
</dbReference>
<protein>
    <recommendedName>
        <fullName evidence="6">OmpH family outer membrane protein</fullName>
    </recommendedName>
</protein>
<dbReference type="Pfam" id="PF03938">
    <property type="entry name" value="OmpH"/>
    <property type="match status" value="1"/>
</dbReference>
<dbReference type="PANTHER" id="PTHR35089:SF1">
    <property type="entry name" value="CHAPERONE PROTEIN SKP"/>
    <property type="match status" value="1"/>
</dbReference>
<evidence type="ECO:0008006" key="6">
    <source>
        <dbReference type="Google" id="ProtNLM"/>
    </source>
</evidence>
<evidence type="ECO:0000256" key="3">
    <source>
        <dbReference type="SAM" id="Coils"/>
    </source>
</evidence>
<comment type="similarity">
    <text evidence="1">Belongs to the Skp family.</text>
</comment>
<reference evidence="5" key="1">
    <citation type="submission" date="2017-08" db="EMBL/GenBank/DDBJ databases">
        <title>Direct submision.</title>
        <authorList>
            <person name="Kim S.-J."/>
            <person name="Rhee S.-K."/>
        </authorList>
    </citation>
    <scope>NUCLEOTIDE SEQUENCE [LARGE SCALE GENOMIC DNA]</scope>
    <source>
        <strain evidence="5">GI5</strain>
    </source>
</reference>
<evidence type="ECO:0000313" key="4">
    <source>
        <dbReference type="EMBL" id="AUM11732.1"/>
    </source>
</evidence>
<organism evidence="4 5">
    <name type="scientific">Ketobacter alkanivorans</name>
    <dbReference type="NCBI Taxonomy" id="1917421"/>
    <lineage>
        <taxon>Bacteria</taxon>
        <taxon>Pseudomonadati</taxon>
        <taxon>Pseudomonadota</taxon>
        <taxon>Gammaproteobacteria</taxon>
        <taxon>Pseudomonadales</taxon>
        <taxon>Ketobacteraceae</taxon>
        <taxon>Ketobacter</taxon>
    </lineage>
</organism>
<evidence type="ECO:0000256" key="2">
    <source>
        <dbReference type="ARBA" id="ARBA00022729"/>
    </source>
</evidence>
<gene>
    <name evidence="4" type="ORF">Kalk_04545</name>
</gene>
<dbReference type="InterPro" id="IPR024930">
    <property type="entry name" value="Skp_dom_sf"/>
</dbReference>
<dbReference type="GO" id="GO:0051082">
    <property type="term" value="F:unfolded protein binding"/>
    <property type="evidence" value="ECO:0007669"/>
    <property type="project" value="InterPro"/>
</dbReference>
<dbReference type="Proteomes" id="UP000235116">
    <property type="component" value="Chromosome"/>
</dbReference>
<keyword evidence="5" id="KW-1185">Reference proteome</keyword>
<dbReference type="EMBL" id="CP022684">
    <property type="protein sequence ID" value="AUM11732.1"/>
    <property type="molecule type" value="Genomic_DNA"/>
</dbReference>
<accession>A0A2K9LHH2</accession>
<dbReference type="GO" id="GO:0005829">
    <property type="term" value="C:cytosol"/>
    <property type="evidence" value="ECO:0007669"/>
    <property type="project" value="TreeGrafter"/>
</dbReference>
<dbReference type="GO" id="GO:0050821">
    <property type="term" value="P:protein stabilization"/>
    <property type="evidence" value="ECO:0007669"/>
    <property type="project" value="TreeGrafter"/>
</dbReference>
<name>A0A2K9LHH2_9GAMM</name>
<dbReference type="Gene3D" id="3.30.910.20">
    <property type="entry name" value="Skp domain"/>
    <property type="match status" value="1"/>
</dbReference>
<dbReference type="InterPro" id="IPR005632">
    <property type="entry name" value="Chaperone_Skp"/>
</dbReference>
<proteinExistence type="inferred from homology"/>
<sequence length="197" mass="22178">MISPVMMCSRSSSLWGNRSNSIHRIMRFVVKKILVVLLGLFALQSAMAEEASKIVTVDFMRAVMGTEEGKLKIEKLKGEFERERAGLEALSLKGKNLQEKLQKDAAIMSTDEKHKMEKELMEIANELKFKQQQLQKSGQADERQVVESLLPKFKKAVNAVIAEQGIDMVLRSDVVVGINPKLDITDMVVQKMNSIKD</sequence>
<evidence type="ECO:0000256" key="1">
    <source>
        <dbReference type="ARBA" id="ARBA00009091"/>
    </source>
</evidence>
<keyword evidence="3" id="KW-0175">Coiled coil</keyword>
<dbReference type="SUPFAM" id="SSF111384">
    <property type="entry name" value="OmpH-like"/>
    <property type="match status" value="1"/>
</dbReference>
<dbReference type="KEGG" id="kak:Kalk_04545"/>
<dbReference type="SMART" id="SM00935">
    <property type="entry name" value="OmpH"/>
    <property type="match status" value="1"/>
</dbReference>
<keyword evidence="2" id="KW-0732">Signal</keyword>